<feature type="compositionally biased region" description="Basic and acidic residues" evidence="7">
    <location>
        <begin position="304"/>
        <end position="321"/>
    </location>
</feature>
<dbReference type="InterPro" id="IPR051323">
    <property type="entry name" value="AtsK-like"/>
</dbReference>
<evidence type="ECO:0000256" key="5">
    <source>
        <dbReference type="ARBA" id="ARBA00023002"/>
    </source>
</evidence>
<proteinExistence type="inferred from homology"/>
<gene>
    <name evidence="9" type="ORF">DW322_14620</name>
</gene>
<sequence>MTSIESPRLQDLSVDELYREGGITVRKYGHHLGAIVEGVTLSGDISDATALAIEHALAANEVVFFRGQEHLTDRIQYEFGERIGSPTTTHPTVRSDDNRTLVLEAAASSWHTDVTFIDRIPKASVLRAVTVPEYGGATTWASTTAAYDQLPAPLRSLVENLWAVHSNEYDYAEATQGRHADPKTADAARERYYTEFTRVIFETEHPVVRVHPQTGRKSLLIGHFVKSFVGLKPSETTALFQLLQNRVTRLENTVRWAWAPGDVAIWDNRSTQHYGISDYGTAARRIHRTTLAGDVPVSPQGETSRIRTGDASHFSVIDEPRPLPGFAASH</sequence>
<evidence type="ECO:0000313" key="9">
    <source>
        <dbReference type="EMBL" id="TXG91222.1"/>
    </source>
</evidence>
<accession>A0A6P2CFT8</accession>
<dbReference type="EMBL" id="QRCM01000001">
    <property type="protein sequence ID" value="TXG91222.1"/>
    <property type="molecule type" value="Genomic_DNA"/>
</dbReference>
<name>A0A6P2CFT8_9NOCA</name>
<evidence type="ECO:0000256" key="1">
    <source>
        <dbReference type="ARBA" id="ARBA00001954"/>
    </source>
</evidence>
<evidence type="ECO:0000256" key="7">
    <source>
        <dbReference type="SAM" id="MobiDB-lite"/>
    </source>
</evidence>
<organism evidence="9 10">
    <name type="scientific">Rhodococcus rhodnii</name>
    <dbReference type="NCBI Taxonomy" id="38312"/>
    <lineage>
        <taxon>Bacteria</taxon>
        <taxon>Bacillati</taxon>
        <taxon>Actinomycetota</taxon>
        <taxon>Actinomycetes</taxon>
        <taxon>Mycobacteriales</taxon>
        <taxon>Nocardiaceae</taxon>
        <taxon>Rhodococcus</taxon>
    </lineage>
</organism>
<dbReference type="Pfam" id="PF02668">
    <property type="entry name" value="TauD"/>
    <property type="match status" value="1"/>
</dbReference>
<reference evidence="9 10" key="1">
    <citation type="submission" date="2018-07" db="EMBL/GenBank/DDBJ databases">
        <title>Genome sequence of Rhodococcus rhodnii ATCC 35071 from Rhodnius prolixus.</title>
        <authorList>
            <person name="Patel V."/>
            <person name="Vogel K.J."/>
        </authorList>
    </citation>
    <scope>NUCLEOTIDE SEQUENCE [LARGE SCALE GENOMIC DNA]</scope>
    <source>
        <strain evidence="9 10">ATCC 35071</strain>
    </source>
</reference>
<comment type="caution">
    <text evidence="9">The sequence shown here is derived from an EMBL/GenBank/DDBJ whole genome shotgun (WGS) entry which is preliminary data.</text>
</comment>
<evidence type="ECO:0000256" key="3">
    <source>
        <dbReference type="ARBA" id="ARBA00022723"/>
    </source>
</evidence>
<keyword evidence="6" id="KW-0408">Iron</keyword>
<dbReference type="GO" id="GO:0016706">
    <property type="term" value="F:2-oxoglutarate-dependent dioxygenase activity"/>
    <property type="evidence" value="ECO:0007669"/>
    <property type="project" value="TreeGrafter"/>
</dbReference>
<feature type="region of interest" description="Disordered" evidence="7">
    <location>
        <begin position="293"/>
        <end position="330"/>
    </location>
</feature>
<keyword evidence="3" id="KW-0479">Metal-binding</keyword>
<dbReference type="GO" id="GO:0046872">
    <property type="term" value="F:metal ion binding"/>
    <property type="evidence" value="ECO:0007669"/>
    <property type="project" value="UniProtKB-KW"/>
</dbReference>
<dbReference type="Gene3D" id="3.60.130.10">
    <property type="entry name" value="Clavaminate synthase-like"/>
    <property type="match status" value="1"/>
</dbReference>
<dbReference type="SUPFAM" id="SSF51197">
    <property type="entry name" value="Clavaminate synthase-like"/>
    <property type="match status" value="1"/>
</dbReference>
<dbReference type="PANTHER" id="PTHR30468:SF5">
    <property type="entry name" value="ALPHA-KETOGLUTARATE-DEPENDENT SULFATE ESTER DIOXYGENASE"/>
    <property type="match status" value="1"/>
</dbReference>
<dbReference type="Proteomes" id="UP000471120">
    <property type="component" value="Unassembled WGS sequence"/>
</dbReference>
<dbReference type="InterPro" id="IPR003819">
    <property type="entry name" value="TauD/TfdA-like"/>
</dbReference>
<feature type="domain" description="TauD/TfdA-like" evidence="8">
    <location>
        <begin position="25"/>
        <end position="290"/>
    </location>
</feature>
<dbReference type="RefSeq" id="WP_010836310.1">
    <property type="nucleotide sequence ID" value="NZ_QRCM01000001.1"/>
</dbReference>
<evidence type="ECO:0000256" key="4">
    <source>
        <dbReference type="ARBA" id="ARBA00022964"/>
    </source>
</evidence>
<protein>
    <submittedName>
        <fullName evidence="9">TauD/TfdA family dioxygenase</fullName>
    </submittedName>
</protein>
<evidence type="ECO:0000256" key="6">
    <source>
        <dbReference type="ARBA" id="ARBA00023004"/>
    </source>
</evidence>
<dbReference type="PANTHER" id="PTHR30468">
    <property type="entry name" value="ALPHA-KETOGLUTARATE-DEPENDENT SULFONATE DIOXYGENASE"/>
    <property type="match status" value="1"/>
</dbReference>
<evidence type="ECO:0000313" key="10">
    <source>
        <dbReference type="Proteomes" id="UP000471120"/>
    </source>
</evidence>
<keyword evidence="5" id="KW-0560">Oxidoreductase</keyword>
<dbReference type="GO" id="GO:0005737">
    <property type="term" value="C:cytoplasm"/>
    <property type="evidence" value="ECO:0007669"/>
    <property type="project" value="TreeGrafter"/>
</dbReference>
<comment type="cofactor">
    <cofactor evidence="1">
        <name>Fe(2+)</name>
        <dbReference type="ChEBI" id="CHEBI:29033"/>
    </cofactor>
</comment>
<comment type="similarity">
    <text evidence="2">Belongs to the TfdA dioxygenase family.</text>
</comment>
<keyword evidence="4 9" id="KW-0223">Dioxygenase</keyword>
<evidence type="ECO:0000256" key="2">
    <source>
        <dbReference type="ARBA" id="ARBA00005896"/>
    </source>
</evidence>
<dbReference type="AlphaFoldDB" id="A0A6P2CFT8"/>
<evidence type="ECO:0000259" key="8">
    <source>
        <dbReference type="Pfam" id="PF02668"/>
    </source>
</evidence>
<dbReference type="InterPro" id="IPR042098">
    <property type="entry name" value="TauD-like_sf"/>
</dbReference>